<feature type="compositionally biased region" description="Acidic residues" evidence="4">
    <location>
        <begin position="1244"/>
        <end position="1265"/>
    </location>
</feature>
<feature type="repeat" description="ANK" evidence="2">
    <location>
        <begin position="196"/>
        <end position="228"/>
    </location>
</feature>
<feature type="compositionally biased region" description="Basic residues" evidence="4">
    <location>
        <begin position="1"/>
        <end position="12"/>
    </location>
</feature>
<feature type="compositionally biased region" description="Acidic residues" evidence="4">
    <location>
        <begin position="1633"/>
        <end position="1666"/>
    </location>
</feature>
<evidence type="ECO:0000256" key="2">
    <source>
        <dbReference type="PROSITE-ProRule" id="PRU00023"/>
    </source>
</evidence>
<feature type="compositionally biased region" description="Acidic residues" evidence="4">
    <location>
        <begin position="497"/>
        <end position="568"/>
    </location>
</feature>
<sequence>MKKIFNFKKKKGSPSPSETGSVLSASYDVKEKDLGKVHKAAFSGDVAKLRQLAKKNDLNQLDKENRTALHIACACGHTDVVQFLVENKVKLNLCDNQNRSALMKAVQCEQDRSVSLLLEHEADPNLVDINGNTALHLSARIPSLPVALQLLEHSANINAQNKDGNTPLMLAVMENHADMTELLLKEGADVNVKNQEQRSALMISACNGQISMVRLLLQYDADITVKDDKGWSSDDYAVMNGHHACSHLIIEHGTKRRSLQSPSHFTASKKKRTSVLSSPGGIGAGLALGGPALDKDGECSCQQEAALQEQGKVFPMCDNRCAVDQTHCSLPSQRLKKQFTQKKFLSSDTEDNSHTDSISRASKSGAADSWPSSDDDDELDLSPKKQKVNLKKLINTSKRENIEVIADRDADKSWSGSESEPDSEDKGAIRPPLSRPLPSSSTSLKPPVATPPASLPHPPQMSSTPFSNTFKVTLTVSLCGGQNEITELPSDSKLDVEGNESPEDESEEGEDDEGEDDEDEDDDDDDDDGEEEEEEEEGEEEDEDDDDDEEDENEDGEEDDEEEEEEEAAVAQQATGLPGLPETMALGATEQSDMANEYISQPGQDMMEDNPLKVMTEASGRMDMKEAIPEKTLFGGPIPGILDLEDGCLVSAVRVVARFSDEEDSEEANDSPGPPAECEVSLENPVESKNENQRDDDDWEDDDDEDELLKTEKNILEVETSQGTAIKCDPQLPDVPLSQNKGIADLDTSDLEVPLVSPKSKAVTTTDDDDDWDDVDEEEEEVQTKEPLNLFLTLLGQKEPESPEVSWESGSDKSDGTPEGDKELNMEMQSGEMDHHQEALVQDANTSRRSSLEHIVHLSQSPLHEETSEQLSKSPLHEEPAEHHSQSPLHEEPSEQLSKSPLHEEPSEQLSRSPLHEEPSEQLSKSPLHEEPSEHHSQSPLHEEPSEQLSRSPLHEEPSEQLSRSPLHEEPGCVDQSDDSVTIPVSMIVGQSDEDQSISQEDDSQVKQMQYDFASGSVKVSEIDQLSDVSDDESMLEEDDGCIDDADQPQTSNLSSRSPKRSITSSPAQLEKPLLMRSLSSSPKPLNATSPFPTSPSPKHTPSPRQSPAPSHQHSTAASPQNSSSSSPQHYSPTPSMFIHLEQDPQDINKSTNPESPQHSSPDSQVEDDLMEEFADERPAEVLEPETALQEEIPYTVIDEVDLTSGSDEEDGEEELEVLHEQNFVNESVMKERCSKQGSLQEEASTEDEEDDDEEDEDERVEQDEMCEKAKDPQNCGTSKEKRRDFLSELGLEKEDENDDSPWDSESGSESPQKKKASAPLTPAKSHRSMSSICEENTEALRNDEDDDEEENETEIPAKVIKREPVSVLSKLMDSKEANKKTDLMEELGLGDADDLEDASDWDSASTASKASKNFSVHKLDEEPVFESPAASTLPITPQQQDIDTREHKEASPERTKPTTSSTTPLPSPRSFNPNISSKPQPLPRLRVDSNQRPESEESDWDTETSSPAKTTNSQPNVAEPDAGHWQEPKAEDVESEVSSDASEDADQAREALQASSVDINRPSNHETLERPTSPKEDEQEEKDDEIPWEERYEKIWVENEKKETKSQYKNVAAELKERFGELEHKEPTCELSDQEWKEDEQDEEEEKKEVEKEADDEDSSEEEGEPIVRPTARARSAILLPIPEQRESGLEDSQSESVQRTVSVEVSDAELPNDHQNPQIIPEAVTDEAQEPENQTEDIEEPDCGSKEKCPLESASSVEPEEPEELHKPSLLENELQVPSKVLEVPASDSDEVDEGLWKSRLEGGKEKEDGMRGEHQPSALWDTRGTREQGELDQGKGKKTETNSGNPKPQQEGMADGRFLGREGSVSPRHLTRTPRSTDRARPHGEEDEEEEKKTVGSQARNLRVAPPLQSKPSRPVTRHNGDLESFFDDSTLSELSEEDRRSPSSRRKKEQVSFSPDESTGELEMADDFEDLTQSSDTATEELETPVSGYRNASLLFKQLDSSYLDSVSVVKLQNMFHEYERTIQRERDRHSRLADKTSQLEQERNELKILLDEIRGSKSSLEHLKLELETDMNNLKFLLRQEQEKHQSALMLYNKTREQLQRKEEQQRAEAEERHKAELKVRSLELEIRALKNSIKQLEEDRDESQRLLAHERSARALQEELLSNHLRKQQDIEEENLRNLNKSNEAMSQLTEASDRERELMQQNRALQDELNGARAELDRSQCHSRQEESRLAEERDALRERLEDARRDMKLSEEALAQTVFQYNGQLSALKAECSVITAKLEHERQVRQQLEAEAEASRARLQAALQEAERCQASRTDAERTLQRDREEHQRAQEKHIFESGTQRDTIQSLSQKLSKAEARANSLENECHRNALTIAEKSVLLETLAREKDQALAKLKELETTVLSEREQASRAGAKQEAMQERLAQAQSENALLRQQLEEAVNKGSAKDKAVTDVHQNFAEMLNQLRADGEERVHLVEERSKELAKTNTELREQNYKIEQEKAERETSLRQLQQELADCLKKLSMCEASLEVNTRYRNDLEEEKARTLKDMDRLKGKLQESEETYVQAERRVSQLKSSLDDKEREACSTAQKLEEVLAASTGKEQTIKQLEEAVQRLEIENARLEATAKQQTNRIEVLQKGVQEGAVVRNRLEDLVTNLQSSKMTLEEQLSREVQKQSMLSHNAQDSQVLWEEELKSRSRLGLRLSELEKEKGELTNQMELEKKKAKKLAEQKKSMDTRLEQEMKRNTDLQKEMYSSTPVEVFEYVETPDMRILVLVSLLKSLLKTAKKQLREQGGGQLESPMGSFRADMSHRLEAEGAVSRMKTRVDELQSQYEREASRCSRLEEVNRQLKEKLSSVKSLSRSHEQLERSKRQLEEEVASLRRQLEAGVMDQSQAEQYRRETEERARQEIRHKLEEVNLFLQTQAASQEALEQMKAANEASQRAQMEQRIRDLEGELGRLRGIQQDSLVQRDSSRTELERYKQLYSEELRLRKSLAAKLERSNERLAEANTKLLSERQRSKSLLTSSIVNGGLGGPALDVSSLGSVGAYGASLGPLNRSLGLGTPLLGTVGESQSNRVEAYLAKMQTELEKNISKELDYVTGEMEGGTARMSPVGSASGSQNLNLNASLEQPDPVSRATQQYLEVLKKNYMI</sequence>
<feature type="compositionally biased region" description="Basic and acidic residues" evidence="4">
    <location>
        <begin position="1797"/>
        <end position="1817"/>
    </location>
</feature>
<evidence type="ECO:0000313" key="7">
    <source>
        <dbReference type="EMBL" id="KAI2648605.1"/>
    </source>
</evidence>
<feature type="compositionally biased region" description="Acidic residues" evidence="4">
    <location>
        <begin position="1294"/>
        <end position="1303"/>
    </location>
</feature>
<feature type="compositionally biased region" description="Basic and acidic residues" evidence="4">
    <location>
        <begin position="2221"/>
        <end position="2242"/>
    </location>
</feature>
<feature type="compositionally biased region" description="Basic and acidic residues" evidence="4">
    <location>
        <begin position="810"/>
        <end position="825"/>
    </location>
</feature>
<feature type="region of interest" description="Disordered" evidence="4">
    <location>
        <begin position="1"/>
        <end position="22"/>
    </location>
</feature>
<feature type="compositionally biased region" description="Acidic residues" evidence="4">
    <location>
        <begin position="1344"/>
        <end position="1354"/>
    </location>
</feature>
<keyword evidence="1 3" id="KW-0175">Coiled coil</keyword>
<feature type="repeat" description="ANK" evidence="2">
    <location>
        <begin position="130"/>
        <end position="162"/>
    </location>
</feature>
<dbReference type="Proteomes" id="UP000830375">
    <property type="component" value="Unassembled WGS sequence"/>
</dbReference>
<organism evidence="7 8">
    <name type="scientific">Labeo rohita</name>
    <name type="common">Indian major carp</name>
    <name type="synonym">Cyprinus rohita</name>
    <dbReference type="NCBI Taxonomy" id="84645"/>
    <lineage>
        <taxon>Eukaryota</taxon>
        <taxon>Metazoa</taxon>
        <taxon>Chordata</taxon>
        <taxon>Craniata</taxon>
        <taxon>Vertebrata</taxon>
        <taxon>Euteleostomi</taxon>
        <taxon>Actinopterygii</taxon>
        <taxon>Neopterygii</taxon>
        <taxon>Teleostei</taxon>
        <taxon>Ostariophysi</taxon>
        <taxon>Cypriniformes</taxon>
        <taxon>Cyprinidae</taxon>
        <taxon>Labeoninae</taxon>
        <taxon>Labeonini</taxon>
        <taxon>Labeo</taxon>
    </lineage>
</organism>
<feature type="compositionally biased region" description="Basic and acidic residues" evidence="4">
    <location>
        <begin position="1486"/>
        <end position="1496"/>
    </location>
</feature>
<feature type="compositionally biased region" description="Polar residues" evidence="4">
    <location>
        <begin position="1554"/>
        <end position="1563"/>
    </location>
</feature>
<dbReference type="Pfam" id="PF12796">
    <property type="entry name" value="Ank_2"/>
    <property type="match status" value="1"/>
</dbReference>
<protein>
    <submittedName>
        <fullName evidence="7">Ankyrin repeat domain-containing protein 26</fullName>
    </submittedName>
</protein>
<feature type="compositionally biased region" description="Polar residues" evidence="4">
    <location>
        <begin position="2183"/>
        <end position="2197"/>
    </location>
</feature>
<feature type="region of interest" description="Disordered" evidence="4">
    <location>
        <begin position="755"/>
        <end position="1361"/>
    </location>
</feature>
<feature type="compositionally biased region" description="Acidic residues" evidence="4">
    <location>
        <begin position="694"/>
        <end position="707"/>
    </location>
</feature>
<feature type="compositionally biased region" description="Polar residues" evidence="4">
    <location>
        <begin position="1508"/>
        <end position="1517"/>
    </location>
</feature>
<feature type="region of interest" description="Disordered" evidence="4">
    <location>
        <begin position="2414"/>
        <end position="2433"/>
    </location>
</feature>
<feature type="region of interest" description="Disordered" evidence="4">
    <location>
        <begin position="483"/>
        <end position="595"/>
    </location>
</feature>
<feature type="repeat" description="ANK" evidence="2">
    <location>
        <begin position="64"/>
        <end position="96"/>
    </location>
</feature>
<keyword evidence="2" id="KW-0040">ANK repeat</keyword>
<feature type="compositionally biased region" description="Acidic residues" evidence="4">
    <location>
        <begin position="1165"/>
        <end position="1175"/>
    </location>
</feature>
<feature type="region of interest" description="Disordered" evidence="4">
    <location>
        <begin position="2220"/>
        <end position="2242"/>
    </location>
</feature>
<proteinExistence type="predicted"/>
<dbReference type="Pfam" id="PF12001">
    <property type="entry name" value="DUF3496"/>
    <property type="match status" value="1"/>
</dbReference>
<feature type="domain" description="DUF3496" evidence="5">
    <location>
        <begin position="2951"/>
        <end position="3035"/>
    </location>
</feature>
<dbReference type="Pfam" id="PF00023">
    <property type="entry name" value="Ank"/>
    <property type="match status" value="3"/>
</dbReference>
<feature type="domain" description="CCDC144C-like coiled-coil" evidence="6">
    <location>
        <begin position="2081"/>
        <end position="2564"/>
    </location>
</feature>
<evidence type="ECO:0000256" key="4">
    <source>
        <dbReference type="SAM" id="MobiDB-lite"/>
    </source>
</evidence>
<feature type="compositionally biased region" description="Basic and acidic residues" evidence="4">
    <location>
        <begin position="927"/>
        <end position="945"/>
    </location>
</feature>
<feature type="compositionally biased region" description="Basic and acidic residues" evidence="4">
    <location>
        <begin position="1878"/>
        <end position="1887"/>
    </location>
</feature>
<dbReference type="InterPro" id="IPR036770">
    <property type="entry name" value="Ankyrin_rpt-contain_sf"/>
</dbReference>
<feature type="compositionally biased region" description="Basic and acidic residues" evidence="4">
    <location>
        <begin position="875"/>
        <end position="893"/>
    </location>
</feature>
<dbReference type="PANTHER" id="PTHR24147">
    <property type="entry name" value="ANKYRIN REPEAT DOMAIN 36-RELATED"/>
    <property type="match status" value="1"/>
</dbReference>
<dbReference type="PANTHER" id="PTHR24147:SF53">
    <property type="entry name" value="ANKYRIN REPEAT DOMAIN 26"/>
    <property type="match status" value="1"/>
</dbReference>
<feature type="compositionally biased region" description="Low complexity" evidence="4">
    <location>
        <begin position="1402"/>
        <end position="1412"/>
    </location>
</feature>
<feature type="compositionally biased region" description="Acidic residues" evidence="4">
    <location>
        <begin position="1726"/>
        <end position="1744"/>
    </location>
</feature>
<feature type="compositionally biased region" description="Basic and acidic residues" evidence="4">
    <location>
        <begin position="1279"/>
        <end position="1293"/>
    </location>
</feature>
<feature type="compositionally biased region" description="Basic and acidic residues" evidence="4">
    <location>
        <begin position="1589"/>
        <end position="1607"/>
    </location>
</feature>
<dbReference type="EMBL" id="JACTAM010000025">
    <property type="protein sequence ID" value="KAI2648605.1"/>
    <property type="molecule type" value="Genomic_DNA"/>
</dbReference>
<feature type="compositionally biased region" description="Low complexity" evidence="4">
    <location>
        <begin position="436"/>
        <end position="447"/>
    </location>
</feature>
<feature type="compositionally biased region" description="Acidic residues" evidence="4">
    <location>
        <begin position="1534"/>
        <end position="1546"/>
    </location>
</feature>
<feature type="coiled-coil region" evidence="3">
    <location>
        <begin position="3000"/>
        <end position="3027"/>
    </location>
</feature>
<feature type="compositionally biased region" description="Low complexity" evidence="4">
    <location>
        <begin position="1114"/>
        <end position="1136"/>
    </location>
</feature>
<feature type="coiled-coil region" evidence="3">
    <location>
        <begin position="2935"/>
        <end position="2971"/>
    </location>
</feature>
<feature type="coiled-coil region" evidence="3">
    <location>
        <begin position="2481"/>
        <end position="2676"/>
    </location>
</feature>
<feature type="compositionally biased region" description="Basic and acidic residues" evidence="4">
    <location>
        <begin position="2317"/>
        <end position="2345"/>
    </location>
</feature>
<feature type="compositionally biased region" description="Polar residues" evidence="4">
    <location>
        <begin position="1692"/>
        <end position="1705"/>
    </location>
</feature>
<dbReference type="InterPro" id="IPR002110">
    <property type="entry name" value="Ankyrin_rpt"/>
</dbReference>
<feature type="compositionally biased region" description="Basic and acidic residues" evidence="4">
    <location>
        <begin position="1522"/>
        <end position="1533"/>
    </location>
</feature>
<feature type="compositionally biased region" description="Basic and acidic residues" evidence="4">
    <location>
        <begin position="1826"/>
        <end position="1843"/>
    </location>
</feature>
<dbReference type="Gene3D" id="1.25.40.20">
    <property type="entry name" value="Ankyrin repeat-containing domain"/>
    <property type="match status" value="2"/>
</dbReference>
<dbReference type="Pfam" id="PF14915">
    <property type="entry name" value="CCDC144C"/>
    <property type="match status" value="1"/>
</dbReference>
<feature type="region of interest" description="Disordered" evidence="4">
    <location>
        <begin position="2317"/>
        <end position="2355"/>
    </location>
</feature>
<dbReference type="SMART" id="SM00248">
    <property type="entry name" value="ANK"/>
    <property type="match status" value="6"/>
</dbReference>
<evidence type="ECO:0000256" key="1">
    <source>
        <dbReference type="ARBA" id="ARBA00023054"/>
    </source>
</evidence>
<dbReference type="InterPro" id="IPR050657">
    <property type="entry name" value="Ankyrin_repeat_domain"/>
</dbReference>
<feature type="compositionally biased region" description="Low complexity" evidence="4">
    <location>
        <begin position="1458"/>
        <end position="1471"/>
    </location>
</feature>
<feature type="region of interest" description="Disordered" evidence="4">
    <location>
        <begin position="409"/>
        <end position="467"/>
    </location>
</feature>
<dbReference type="PROSITE" id="PS50297">
    <property type="entry name" value="ANK_REP_REGION"/>
    <property type="match status" value="4"/>
</dbReference>
<dbReference type="InterPro" id="IPR039497">
    <property type="entry name" value="CC144C-like_CC_dom"/>
</dbReference>
<feature type="coiled-coil region" evidence="3">
    <location>
        <begin position="2705"/>
        <end position="2760"/>
    </location>
</feature>
<feature type="compositionally biased region" description="Acidic residues" evidence="4">
    <location>
        <begin position="766"/>
        <end position="781"/>
    </location>
</feature>
<feature type="compositionally biased region" description="Pro residues" evidence="4">
    <location>
        <begin position="448"/>
        <end position="459"/>
    </location>
</feature>
<keyword evidence="8" id="KW-1185">Reference proteome</keyword>
<accession>A0ABQ8LD21</accession>
<reference evidence="7 8" key="1">
    <citation type="submission" date="2022-01" db="EMBL/GenBank/DDBJ databases">
        <title>A high-quality chromosome-level genome assembly of rohu carp, Labeo rohita.</title>
        <authorList>
            <person name="Arick M.A. II"/>
            <person name="Hsu C.-Y."/>
            <person name="Magbanua Z."/>
            <person name="Pechanova O."/>
            <person name="Grover C."/>
            <person name="Miller E."/>
            <person name="Thrash A."/>
            <person name="Ezzel L."/>
            <person name="Alam S."/>
            <person name="Benzie J."/>
            <person name="Hamilton M."/>
            <person name="Karsi A."/>
            <person name="Lawrence M.L."/>
            <person name="Peterson D.G."/>
        </authorList>
    </citation>
    <scope>NUCLEOTIDE SEQUENCE [LARGE SCALE GENOMIC DNA]</scope>
    <source>
        <strain evidence="8">BAU-BD-2019</strain>
        <tissue evidence="7">Blood</tissue>
    </source>
</reference>
<feature type="coiled-coil region" evidence="3">
    <location>
        <begin position="2013"/>
        <end position="2159"/>
    </location>
</feature>
<feature type="compositionally biased region" description="Basic and acidic residues" evidence="4">
    <location>
        <begin position="1443"/>
        <end position="1457"/>
    </location>
</feature>
<gene>
    <name evidence="7" type="ORF">H4Q32_018749</name>
</gene>
<evidence type="ECO:0000313" key="8">
    <source>
        <dbReference type="Proteomes" id="UP000830375"/>
    </source>
</evidence>
<feature type="compositionally biased region" description="Polar residues" evidence="4">
    <location>
        <begin position="1146"/>
        <end position="1164"/>
    </location>
</feature>
<feature type="region of interest" description="Disordered" evidence="4">
    <location>
        <begin position="2181"/>
        <end position="2203"/>
    </location>
</feature>
<feature type="region of interest" description="Disordered" evidence="4">
    <location>
        <begin position="344"/>
        <end position="383"/>
    </location>
</feature>
<dbReference type="InterPro" id="IPR021885">
    <property type="entry name" value="DUF3496"/>
</dbReference>
<feature type="region of interest" description="Disordered" evidence="4">
    <location>
        <begin position="660"/>
        <end position="742"/>
    </location>
</feature>
<feature type="region of interest" description="Disordered" evidence="4">
    <location>
        <begin position="1393"/>
        <end position="1967"/>
    </location>
</feature>
<feature type="compositionally biased region" description="Acidic residues" evidence="4">
    <location>
        <begin position="1578"/>
        <end position="1588"/>
    </location>
</feature>
<name>A0ABQ8LD21_LABRO</name>
<feature type="compositionally biased region" description="Polar residues" evidence="4">
    <location>
        <begin position="1430"/>
        <end position="1442"/>
    </location>
</feature>
<feature type="compositionally biased region" description="Polar residues" evidence="4">
    <location>
        <begin position="1078"/>
        <end position="1088"/>
    </location>
</feature>
<dbReference type="PROSITE" id="PS50088">
    <property type="entry name" value="ANK_REPEAT"/>
    <property type="match status" value="4"/>
</dbReference>
<comment type="caution">
    <text evidence="7">The sequence shown here is derived from an EMBL/GenBank/DDBJ whole genome shotgun (WGS) entry which is preliminary data.</text>
</comment>
<feature type="compositionally biased region" description="Acidic residues" evidence="4">
    <location>
        <begin position="1199"/>
        <end position="1216"/>
    </location>
</feature>
<feature type="compositionally biased region" description="Basic and acidic residues" evidence="4">
    <location>
        <begin position="1615"/>
        <end position="1629"/>
    </location>
</feature>
<feature type="compositionally biased region" description="Acidic residues" evidence="4">
    <location>
        <begin position="1029"/>
        <end position="1047"/>
    </location>
</feature>
<feature type="compositionally biased region" description="Pro residues" evidence="4">
    <location>
        <begin position="1093"/>
        <end position="1107"/>
    </location>
</feature>
<feature type="compositionally biased region" description="Low complexity" evidence="4">
    <location>
        <begin position="1055"/>
        <end position="1067"/>
    </location>
</feature>
<feature type="compositionally biased region" description="Acidic residues" evidence="4">
    <location>
        <begin position="992"/>
        <end position="1003"/>
    </location>
</feature>
<dbReference type="PRINTS" id="PR01415">
    <property type="entry name" value="ANKYRIN"/>
</dbReference>
<feature type="repeat" description="ANK" evidence="2">
    <location>
        <begin position="163"/>
        <end position="195"/>
    </location>
</feature>
<evidence type="ECO:0000256" key="3">
    <source>
        <dbReference type="SAM" id="Coils"/>
    </source>
</evidence>
<dbReference type="SUPFAM" id="SSF48403">
    <property type="entry name" value="Ankyrin repeat"/>
    <property type="match status" value="1"/>
</dbReference>
<feature type="compositionally biased region" description="Basic and acidic residues" evidence="4">
    <location>
        <begin position="1564"/>
        <end position="1577"/>
    </location>
</feature>
<evidence type="ECO:0000259" key="6">
    <source>
        <dbReference type="Pfam" id="PF14915"/>
    </source>
</evidence>
<feature type="coiled-coil region" evidence="3">
    <location>
        <begin position="2820"/>
        <end position="2899"/>
    </location>
</feature>
<evidence type="ECO:0000259" key="5">
    <source>
        <dbReference type="Pfam" id="PF12001"/>
    </source>
</evidence>